<dbReference type="Proteomes" id="UP000789702">
    <property type="component" value="Unassembled WGS sequence"/>
</dbReference>
<evidence type="ECO:0000313" key="1">
    <source>
        <dbReference type="EMBL" id="CAG8717669.1"/>
    </source>
</evidence>
<protein>
    <submittedName>
        <fullName evidence="1">12232_t:CDS:1</fullName>
    </submittedName>
</protein>
<dbReference type="EMBL" id="CAJVPU010031709">
    <property type="protein sequence ID" value="CAG8717669.1"/>
    <property type="molecule type" value="Genomic_DNA"/>
</dbReference>
<reference evidence="1" key="1">
    <citation type="submission" date="2021-06" db="EMBL/GenBank/DDBJ databases">
        <authorList>
            <person name="Kallberg Y."/>
            <person name="Tangrot J."/>
            <person name="Rosling A."/>
        </authorList>
    </citation>
    <scope>NUCLEOTIDE SEQUENCE</scope>
    <source>
        <strain evidence="1">IL203A</strain>
    </source>
</reference>
<proteinExistence type="predicted"/>
<gene>
    <name evidence="1" type="ORF">DHETER_LOCUS12644</name>
</gene>
<sequence length="132" mass="15475">IFTIYNGTNDPIVGKDFKNWVTRKKDLVTVFTILAVTDYEYLTILKDMPRFHRLTIGYKYLTIKKDVPKSNKPTPVSNKQSPETNKDMLKHNKDVLDPNKVEADYEYLTILENAPRPDEISEEVKQINMLRR</sequence>
<accession>A0ACA9PP99</accession>
<comment type="caution">
    <text evidence="1">The sequence shown here is derived from an EMBL/GenBank/DDBJ whole genome shotgun (WGS) entry which is preliminary data.</text>
</comment>
<evidence type="ECO:0000313" key="2">
    <source>
        <dbReference type="Proteomes" id="UP000789702"/>
    </source>
</evidence>
<organism evidence="1 2">
    <name type="scientific">Dentiscutata heterogama</name>
    <dbReference type="NCBI Taxonomy" id="1316150"/>
    <lineage>
        <taxon>Eukaryota</taxon>
        <taxon>Fungi</taxon>
        <taxon>Fungi incertae sedis</taxon>
        <taxon>Mucoromycota</taxon>
        <taxon>Glomeromycotina</taxon>
        <taxon>Glomeromycetes</taxon>
        <taxon>Diversisporales</taxon>
        <taxon>Gigasporaceae</taxon>
        <taxon>Dentiscutata</taxon>
    </lineage>
</organism>
<keyword evidence="2" id="KW-1185">Reference proteome</keyword>
<feature type="non-terminal residue" evidence="1">
    <location>
        <position position="1"/>
    </location>
</feature>
<feature type="non-terminal residue" evidence="1">
    <location>
        <position position="132"/>
    </location>
</feature>
<name>A0ACA9PP99_9GLOM</name>